<gene>
    <name evidence="14" type="primary">SCARB1</name>
</gene>
<keyword evidence="7" id="KW-0472">Membrane</keyword>
<dbReference type="AlphaFoldDB" id="A0A8P0T9Q6"/>
<protein>
    <recommendedName>
        <fullName evidence="11">Scavenger receptor class B member 1</fullName>
    </recommendedName>
    <alternativeName>
        <fullName evidence="12">SR-BI</fullName>
    </alternativeName>
</protein>
<dbReference type="Pfam" id="PF01130">
    <property type="entry name" value="CD36"/>
    <property type="match status" value="1"/>
</dbReference>
<organism evidence="14 15">
    <name type="scientific">Canis lupus familiaris</name>
    <name type="common">Dog</name>
    <name type="synonym">Canis familiaris</name>
    <dbReference type="NCBI Taxonomy" id="9615"/>
    <lineage>
        <taxon>Eukaryota</taxon>
        <taxon>Metazoa</taxon>
        <taxon>Chordata</taxon>
        <taxon>Craniata</taxon>
        <taxon>Vertebrata</taxon>
        <taxon>Euteleostomi</taxon>
        <taxon>Mammalia</taxon>
        <taxon>Eutheria</taxon>
        <taxon>Laurasiatheria</taxon>
        <taxon>Carnivora</taxon>
        <taxon>Caniformia</taxon>
        <taxon>Canidae</taxon>
        <taxon>Canis</taxon>
    </lineage>
</organism>
<dbReference type="GO" id="GO:0005901">
    <property type="term" value="C:caveola"/>
    <property type="evidence" value="ECO:0007669"/>
    <property type="project" value="UniProtKB-SubCell"/>
</dbReference>
<evidence type="ECO:0000256" key="12">
    <source>
        <dbReference type="ARBA" id="ARBA00042244"/>
    </source>
</evidence>
<keyword evidence="6" id="KW-1133">Transmembrane helix</keyword>
<keyword evidence="4" id="KW-1003">Cell membrane</keyword>
<dbReference type="Ensembl" id="ENSCAFT00000074575.2">
    <property type="protein sequence ID" value="ENSCAFP00000057688.2"/>
    <property type="gene ID" value="ENSCAFG00000006968.5"/>
</dbReference>
<proteinExistence type="inferred from homology"/>
<evidence type="ECO:0000256" key="11">
    <source>
        <dbReference type="ARBA" id="ARBA00040821"/>
    </source>
</evidence>
<dbReference type="Proteomes" id="UP000002254">
    <property type="component" value="Chromosome 26"/>
</dbReference>
<evidence type="ECO:0000256" key="8">
    <source>
        <dbReference type="ARBA" id="ARBA00023157"/>
    </source>
</evidence>
<evidence type="ECO:0000256" key="4">
    <source>
        <dbReference type="ARBA" id="ARBA00022475"/>
    </source>
</evidence>
<dbReference type="PRINTS" id="PR01610">
    <property type="entry name" value="CD36ANTIGEN"/>
</dbReference>
<comment type="similarity">
    <text evidence="3">Belongs to the CD36 family.</text>
</comment>
<evidence type="ECO:0000256" key="9">
    <source>
        <dbReference type="ARBA" id="ARBA00023170"/>
    </source>
</evidence>
<keyword evidence="9" id="KW-0675">Receptor</keyword>
<keyword evidence="8 13" id="KW-1015">Disulfide bond</keyword>
<dbReference type="PANTHER" id="PTHR11923">
    <property type="entry name" value="SCAVENGER RECEPTOR CLASS B TYPE-1 SR-B1"/>
    <property type="match status" value="1"/>
</dbReference>
<evidence type="ECO:0000256" key="13">
    <source>
        <dbReference type="PIRSR" id="PIRSR605428-53"/>
    </source>
</evidence>
<evidence type="ECO:0000256" key="7">
    <source>
        <dbReference type="ARBA" id="ARBA00023136"/>
    </source>
</evidence>
<dbReference type="PANTHER" id="PTHR11923:SF110">
    <property type="entry name" value="SCAVENGER RECEPTOR CLASS B MEMBER 1"/>
    <property type="match status" value="1"/>
</dbReference>
<evidence type="ECO:0000256" key="3">
    <source>
        <dbReference type="ARBA" id="ARBA00010532"/>
    </source>
</evidence>
<keyword evidence="5" id="KW-0812">Transmembrane</keyword>
<comment type="subcellular location">
    <subcellularLocation>
        <location evidence="2">Cell membrane</location>
        <topology evidence="2">Multi-pass membrane protein</topology>
    </subcellularLocation>
    <subcellularLocation>
        <location evidence="1">Membrane</location>
        <location evidence="1">Caveola</location>
        <topology evidence="1">Multi-pass membrane protein</topology>
    </subcellularLocation>
</comment>
<evidence type="ECO:0000256" key="5">
    <source>
        <dbReference type="ARBA" id="ARBA00022692"/>
    </source>
</evidence>
<name>A0A8P0T9Q6_CANLF</name>
<dbReference type="InterPro" id="IPR005428">
    <property type="entry name" value="CD36/SCARB1/SNMP1"/>
</dbReference>
<reference evidence="14" key="2">
    <citation type="submission" date="2025-08" db="UniProtKB">
        <authorList>
            <consortium name="Ensembl"/>
        </authorList>
    </citation>
    <scope>IDENTIFICATION</scope>
</reference>
<sequence>MGSRSRARWAAAGLGFTGLLCAVLGAVMIVVVPTLIKQQVLKNVRIDPNSLSFNMWKEIPVPFYLSVYFFDVVNPDAVLLGQKPQVRERGPYVYREFRHKSNITFNDNDTVSFLEYRSFQFQPDKSHGLESDYIVMPNILVLAAAMMMEDKPMSLKLIMTLAFSTLGERAFMNRTIGEIMWGYEDPLIHLINKYLPNMLPFKGKFGLFAELNNSDSGIFTVFTGVKDFSRIHLVDKWNGLSKVNFWHSDQCNMINGTSGQMWAPFMTPETSLEFYSPEACRSMKLIYKESGTFQGIPTYRFVAPSTLFANGSVYPPNEGFCPCLESGIQNVSTCRFNAPLFLSHPHFYNADPMLAEAVLGLHPNQEEHSLFLDIHPVTGIPMNCSVKLQLSLYIKAIKGIGVPEMPRASPAWPLSQTGSPAPTPRFFKTLSMDGPSVLLKSEHPSCYMRVHTLHTPSTRTHTSAQACAGTLRDGAAADETQGEPH</sequence>
<evidence type="ECO:0000256" key="10">
    <source>
        <dbReference type="ARBA" id="ARBA00023180"/>
    </source>
</evidence>
<evidence type="ECO:0000256" key="1">
    <source>
        <dbReference type="ARBA" id="ARBA00004189"/>
    </source>
</evidence>
<reference evidence="14 15" key="1">
    <citation type="journal article" date="2005" name="Nature">
        <title>Genome sequence, comparative analysis and haplotype structure of the domestic dog.</title>
        <authorList>
            <consortium name="Broad Sequencing Platform"/>
            <person name="Lindblad-Toh K."/>
            <person name="Wade C.M."/>
            <person name="Mikkelsen T.S."/>
            <person name="Karlsson E.K."/>
            <person name="Jaffe D.B."/>
            <person name="Kamal M."/>
            <person name="Clamp M."/>
            <person name="Chang J.L."/>
            <person name="Kulbokas E.J. III"/>
            <person name="Zody M.C."/>
            <person name="Mauceli E."/>
            <person name="Xie X."/>
            <person name="Breen M."/>
            <person name="Wayne R.K."/>
            <person name="Ostrander E.A."/>
            <person name="Ponting C.P."/>
            <person name="Galibert F."/>
            <person name="Smith D.R."/>
            <person name="DeJong P.J."/>
            <person name="Kirkness E."/>
            <person name="Alvarez P."/>
            <person name="Biagi T."/>
            <person name="Brockman W."/>
            <person name="Butler J."/>
            <person name="Chin C.W."/>
            <person name="Cook A."/>
            <person name="Cuff J."/>
            <person name="Daly M.J."/>
            <person name="DeCaprio D."/>
            <person name="Gnerre S."/>
            <person name="Grabherr M."/>
            <person name="Kellis M."/>
            <person name="Kleber M."/>
            <person name="Bardeleben C."/>
            <person name="Goodstadt L."/>
            <person name="Heger A."/>
            <person name="Hitte C."/>
            <person name="Kim L."/>
            <person name="Koepfli K.P."/>
            <person name="Parker H.G."/>
            <person name="Pollinger J.P."/>
            <person name="Searle S.M."/>
            <person name="Sutter N.B."/>
            <person name="Thomas R."/>
            <person name="Webber C."/>
            <person name="Baldwin J."/>
            <person name="Abebe A."/>
            <person name="Abouelleil A."/>
            <person name="Aftuck L."/>
            <person name="Ait-Zahra M."/>
            <person name="Aldredge T."/>
            <person name="Allen N."/>
            <person name="An P."/>
            <person name="Anderson S."/>
            <person name="Antoine C."/>
            <person name="Arachchi H."/>
            <person name="Aslam A."/>
            <person name="Ayotte L."/>
            <person name="Bachantsang P."/>
            <person name="Barry A."/>
            <person name="Bayul T."/>
            <person name="Benamara M."/>
            <person name="Berlin A."/>
            <person name="Bessette D."/>
            <person name="Blitshteyn B."/>
            <person name="Bloom T."/>
            <person name="Blye J."/>
            <person name="Boguslavskiy L."/>
            <person name="Bonnet C."/>
            <person name="Boukhgalter B."/>
            <person name="Brown A."/>
            <person name="Cahill P."/>
            <person name="Calixte N."/>
            <person name="Camarata J."/>
            <person name="Cheshatsang Y."/>
            <person name="Chu J."/>
            <person name="Citroen M."/>
            <person name="Collymore A."/>
            <person name="Cooke P."/>
            <person name="Dawoe T."/>
            <person name="Daza R."/>
            <person name="Decktor K."/>
            <person name="DeGray S."/>
            <person name="Dhargay N."/>
            <person name="Dooley K."/>
            <person name="Dooley K."/>
            <person name="Dorje P."/>
            <person name="Dorjee K."/>
            <person name="Dorris L."/>
            <person name="Duffey N."/>
            <person name="Dupes A."/>
            <person name="Egbiremolen O."/>
            <person name="Elong R."/>
            <person name="Falk J."/>
            <person name="Farina A."/>
            <person name="Faro S."/>
            <person name="Ferguson D."/>
            <person name="Ferreira P."/>
            <person name="Fisher S."/>
            <person name="FitzGerald M."/>
            <person name="Foley K."/>
            <person name="Foley C."/>
            <person name="Franke A."/>
            <person name="Friedrich D."/>
            <person name="Gage D."/>
            <person name="Garber M."/>
            <person name="Gearin G."/>
            <person name="Giannoukos G."/>
            <person name="Goode T."/>
            <person name="Goyette A."/>
            <person name="Graham J."/>
            <person name="Grandbois E."/>
            <person name="Gyaltsen K."/>
            <person name="Hafez N."/>
            <person name="Hagopian D."/>
            <person name="Hagos B."/>
            <person name="Hall J."/>
            <person name="Healy C."/>
            <person name="Hegarty R."/>
            <person name="Honan T."/>
            <person name="Horn A."/>
            <person name="Houde N."/>
            <person name="Hughes L."/>
            <person name="Hunnicutt L."/>
            <person name="Husby M."/>
            <person name="Jester B."/>
            <person name="Jones C."/>
            <person name="Kamat A."/>
            <person name="Kanga B."/>
            <person name="Kells C."/>
            <person name="Khazanovich D."/>
            <person name="Kieu A.C."/>
            <person name="Kisner P."/>
            <person name="Kumar M."/>
            <person name="Lance K."/>
            <person name="Landers T."/>
            <person name="Lara M."/>
            <person name="Lee W."/>
            <person name="Leger J.P."/>
            <person name="Lennon N."/>
            <person name="Leuper L."/>
            <person name="LeVine S."/>
            <person name="Liu J."/>
            <person name="Liu X."/>
            <person name="Lokyitsang Y."/>
            <person name="Lokyitsang T."/>
            <person name="Lui A."/>
            <person name="Macdonald J."/>
            <person name="Major J."/>
            <person name="Marabella R."/>
            <person name="Maru K."/>
            <person name="Matthews C."/>
            <person name="McDonough S."/>
            <person name="Mehta T."/>
            <person name="Meldrim J."/>
            <person name="Melnikov A."/>
            <person name="Meneus L."/>
            <person name="Mihalev A."/>
            <person name="Mihova T."/>
            <person name="Miller K."/>
            <person name="Mittelman R."/>
            <person name="Mlenga V."/>
            <person name="Mulrain L."/>
            <person name="Munson G."/>
            <person name="Navidi A."/>
            <person name="Naylor J."/>
            <person name="Nguyen T."/>
            <person name="Nguyen N."/>
            <person name="Nguyen C."/>
            <person name="Nguyen T."/>
            <person name="Nicol R."/>
            <person name="Norbu N."/>
            <person name="Norbu C."/>
            <person name="Novod N."/>
            <person name="Nyima T."/>
            <person name="Olandt P."/>
            <person name="O'Neill B."/>
            <person name="O'Neill K."/>
            <person name="Osman S."/>
            <person name="Oyono L."/>
            <person name="Patti C."/>
            <person name="Perrin D."/>
            <person name="Phunkhang P."/>
            <person name="Pierre F."/>
            <person name="Priest M."/>
            <person name="Rachupka A."/>
            <person name="Raghuraman S."/>
            <person name="Rameau R."/>
            <person name="Ray V."/>
            <person name="Raymond C."/>
            <person name="Rege F."/>
            <person name="Rise C."/>
            <person name="Rogers J."/>
            <person name="Rogov P."/>
            <person name="Sahalie J."/>
            <person name="Settipalli S."/>
            <person name="Sharpe T."/>
            <person name="Shea T."/>
            <person name="Sheehan M."/>
            <person name="Sherpa N."/>
            <person name="Shi J."/>
            <person name="Shih D."/>
            <person name="Sloan J."/>
            <person name="Smith C."/>
            <person name="Sparrow T."/>
            <person name="Stalker J."/>
            <person name="Stange-Thomann N."/>
            <person name="Stavropoulos S."/>
            <person name="Stone C."/>
            <person name="Stone S."/>
            <person name="Sykes S."/>
            <person name="Tchuinga P."/>
            <person name="Tenzing P."/>
            <person name="Tesfaye S."/>
            <person name="Thoulutsang D."/>
            <person name="Thoulutsang Y."/>
            <person name="Topham K."/>
            <person name="Topping I."/>
            <person name="Tsamla T."/>
            <person name="Vassiliev H."/>
            <person name="Venkataraman V."/>
            <person name="Vo A."/>
            <person name="Wangchuk T."/>
            <person name="Wangdi T."/>
            <person name="Weiand M."/>
            <person name="Wilkinson J."/>
            <person name="Wilson A."/>
            <person name="Yadav S."/>
            <person name="Yang S."/>
            <person name="Yang X."/>
            <person name="Young G."/>
            <person name="Yu Q."/>
            <person name="Zainoun J."/>
            <person name="Zembek L."/>
            <person name="Zimmer A."/>
            <person name="Lander E.S."/>
        </authorList>
    </citation>
    <scope>NUCLEOTIDE SEQUENCE [LARGE SCALE GENOMIC DNA]</scope>
    <source>
        <strain evidence="14">Boxer</strain>
    </source>
</reference>
<dbReference type="OrthoDB" id="514335at2759"/>
<accession>A0A8P0T9Q6</accession>
<evidence type="ECO:0000313" key="15">
    <source>
        <dbReference type="Proteomes" id="UP000002254"/>
    </source>
</evidence>
<dbReference type="PRINTS" id="PR01609">
    <property type="entry name" value="CD36FAMILY"/>
</dbReference>
<dbReference type="InterPro" id="IPR002159">
    <property type="entry name" value="CD36_fam"/>
</dbReference>
<evidence type="ECO:0000256" key="6">
    <source>
        <dbReference type="ARBA" id="ARBA00022989"/>
    </source>
</evidence>
<feature type="disulfide bond" evidence="13">
    <location>
        <begin position="251"/>
        <end position="384"/>
    </location>
</feature>
<evidence type="ECO:0000256" key="2">
    <source>
        <dbReference type="ARBA" id="ARBA00004651"/>
    </source>
</evidence>
<evidence type="ECO:0000313" key="14">
    <source>
        <dbReference type="Ensembl" id="ENSCAFP00000057688.2"/>
    </source>
</evidence>
<keyword evidence="10" id="KW-0325">Glycoprotein</keyword>